<proteinExistence type="predicted"/>
<keyword evidence="1" id="KW-0472">Membrane</keyword>
<keyword evidence="1" id="KW-1133">Transmembrane helix</keyword>
<reference evidence="2" key="1">
    <citation type="submission" date="2019-12" db="EMBL/GenBank/DDBJ databases">
        <authorList>
            <person name="Cremers G."/>
        </authorList>
    </citation>
    <scope>NUCLEOTIDE SEQUENCE</scope>
    <source>
        <strain evidence="2">Mbul1</strain>
    </source>
</reference>
<dbReference type="EMBL" id="LR743504">
    <property type="protein sequence ID" value="CAA2101166.1"/>
    <property type="molecule type" value="Genomic_DNA"/>
</dbReference>
<feature type="transmembrane region" description="Helical" evidence="1">
    <location>
        <begin position="97"/>
        <end position="115"/>
    </location>
</feature>
<feature type="transmembrane region" description="Helical" evidence="1">
    <location>
        <begin position="135"/>
        <end position="153"/>
    </location>
</feature>
<evidence type="ECO:0000313" key="2">
    <source>
        <dbReference type="EMBL" id="CAA2101166.1"/>
    </source>
</evidence>
<protein>
    <submittedName>
        <fullName evidence="2">Uncharacterized protein</fullName>
    </submittedName>
</protein>
<dbReference type="AlphaFoldDB" id="A0A679IXW1"/>
<organism evidence="2">
    <name type="scientific">Methylobacterium bullatum</name>
    <dbReference type="NCBI Taxonomy" id="570505"/>
    <lineage>
        <taxon>Bacteria</taxon>
        <taxon>Pseudomonadati</taxon>
        <taxon>Pseudomonadota</taxon>
        <taxon>Alphaproteobacteria</taxon>
        <taxon>Hyphomicrobiales</taxon>
        <taxon>Methylobacteriaceae</taxon>
        <taxon>Methylobacterium</taxon>
    </lineage>
</organism>
<sequence length="160" mass="16304">MRFLGRLIWASLALCLAIPCGALVLVAAILFDPVTSEALTRIGLFGFLQGMTDLASGIGPDAILVLAAGLARAGFILLVLPPVAMALIGEAMNLRSAPAYSVGTGLATALVPWLMRGASGSLAARNLAVEGRVTALLFFAGAAAGLVYGWIAIRDRPAGA</sequence>
<name>A0A679IXW1_9HYPH</name>
<gene>
    <name evidence="2" type="ORF">MBUL_01039</name>
</gene>
<accession>A0A679IXW1</accession>
<keyword evidence="1" id="KW-0812">Transmembrane</keyword>
<evidence type="ECO:0000256" key="1">
    <source>
        <dbReference type="SAM" id="Phobius"/>
    </source>
</evidence>
<feature type="transmembrane region" description="Helical" evidence="1">
    <location>
        <begin position="62"/>
        <end position="85"/>
    </location>
</feature>